<feature type="region of interest" description="Disordered" evidence="1">
    <location>
        <begin position="201"/>
        <end position="228"/>
    </location>
</feature>
<accession>A0ABQ1IME0</accession>
<organism evidence="2 3">
    <name type="scientific">Tistrella bauzanensis</name>
    <dbReference type="NCBI Taxonomy" id="657419"/>
    <lineage>
        <taxon>Bacteria</taxon>
        <taxon>Pseudomonadati</taxon>
        <taxon>Pseudomonadota</taxon>
        <taxon>Alphaproteobacteria</taxon>
        <taxon>Geminicoccales</taxon>
        <taxon>Geminicoccaceae</taxon>
        <taxon>Tistrella</taxon>
    </lineage>
</organism>
<gene>
    <name evidence="2" type="ORF">GCM10011505_28810</name>
</gene>
<protein>
    <submittedName>
        <fullName evidence="2">Uncharacterized protein</fullName>
    </submittedName>
</protein>
<name>A0ABQ1IME0_9PROT</name>
<proteinExistence type="predicted"/>
<reference evidence="3" key="1">
    <citation type="journal article" date="2019" name="Int. J. Syst. Evol. Microbiol.">
        <title>The Global Catalogue of Microorganisms (GCM) 10K type strain sequencing project: providing services to taxonomists for standard genome sequencing and annotation.</title>
        <authorList>
            <consortium name="The Broad Institute Genomics Platform"/>
            <consortium name="The Broad Institute Genome Sequencing Center for Infectious Disease"/>
            <person name="Wu L."/>
            <person name="Ma J."/>
        </authorList>
    </citation>
    <scope>NUCLEOTIDE SEQUENCE [LARGE SCALE GENOMIC DNA]</scope>
    <source>
        <strain evidence="3">CGMCC 1.10188</strain>
    </source>
</reference>
<evidence type="ECO:0000313" key="3">
    <source>
        <dbReference type="Proteomes" id="UP000603352"/>
    </source>
</evidence>
<sequence length="228" mass="24667">MAVEHRHQPAVIELAAHGEIGQADDAQPLFGQLDQRIQRVRRQGFGQGAAQRRRVQWPGFQLAGGRITMMQAGMTGEIRRAVGPAMGREIGGCRDDAIAETAQTAADQPAVATITAAHHRVEAFLDHLHQSVALVDIQGDIGIGAHEAGDDRHHQHADQGQADPQPAAWHCACLEQIVLGRLDLGEDPPAALQKRLPLGRQGDAAGAAMEQPHAQPVFQPRHRLAHRR</sequence>
<evidence type="ECO:0000256" key="1">
    <source>
        <dbReference type="SAM" id="MobiDB-lite"/>
    </source>
</evidence>
<evidence type="ECO:0000313" key="2">
    <source>
        <dbReference type="EMBL" id="GGB45795.1"/>
    </source>
</evidence>
<dbReference type="Proteomes" id="UP000603352">
    <property type="component" value="Unassembled WGS sequence"/>
</dbReference>
<dbReference type="EMBL" id="BMDZ01000033">
    <property type="protein sequence ID" value="GGB45795.1"/>
    <property type="molecule type" value="Genomic_DNA"/>
</dbReference>
<keyword evidence="3" id="KW-1185">Reference proteome</keyword>
<comment type="caution">
    <text evidence="2">The sequence shown here is derived from an EMBL/GenBank/DDBJ whole genome shotgun (WGS) entry which is preliminary data.</text>
</comment>